<keyword evidence="3 6" id="KW-0812">Transmembrane</keyword>
<evidence type="ECO:0000313" key="8">
    <source>
        <dbReference type="EMBL" id="MFD1930945.1"/>
    </source>
</evidence>
<dbReference type="InterPro" id="IPR011701">
    <property type="entry name" value="MFS"/>
</dbReference>
<keyword evidence="4 6" id="KW-1133">Transmembrane helix</keyword>
<dbReference type="PANTHER" id="PTHR42718:SF9">
    <property type="entry name" value="MAJOR FACILITATOR SUPERFAMILY MULTIDRUG TRANSPORTER MFSC"/>
    <property type="match status" value="1"/>
</dbReference>
<keyword evidence="2" id="KW-0813">Transport</keyword>
<dbReference type="SUPFAM" id="SSF103473">
    <property type="entry name" value="MFS general substrate transporter"/>
    <property type="match status" value="1"/>
</dbReference>
<feature type="transmembrane region" description="Helical" evidence="6">
    <location>
        <begin position="41"/>
        <end position="59"/>
    </location>
</feature>
<evidence type="ECO:0000313" key="9">
    <source>
        <dbReference type="Proteomes" id="UP001597368"/>
    </source>
</evidence>
<dbReference type="Gene3D" id="1.20.1720.10">
    <property type="entry name" value="Multidrug resistance protein D"/>
    <property type="match status" value="1"/>
</dbReference>
<organism evidence="8 9">
    <name type="scientific">Nonomuraea mangrovi</name>
    <dbReference type="NCBI Taxonomy" id="2316207"/>
    <lineage>
        <taxon>Bacteria</taxon>
        <taxon>Bacillati</taxon>
        <taxon>Actinomycetota</taxon>
        <taxon>Actinomycetes</taxon>
        <taxon>Streptosporangiales</taxon>
        <taxon>Streptosporangiaceae</taxon>
        <taxon>Nonomuraea</taxon>
    </lineage>
</organism>
<evidence type="ECO:0000256" key="3">
    <source>
        <dbReference type="ARBA" id="ARBA00022692"/>
    </source>
</evidence>
<evidence type="ECO:0000256" key="5">
    <source>
        <dbReference type="ARBA" id="ARBA00023136"/>
    </source>
</evidence>
<dbReference type="InterPro" id="IPR020846">
    <property type="entry name" value="MFS_dom"/>
</dbReference>
<dbReference type="EMBL" id="JBHUFV010000007">
    <property type="protein sequence ID" value="MFD1930945.1"/>
    <property type="molecule type" value="Genomic_DNA"/>
</dbReference>
<feature type="domain" description="Major facilitator superfamily (MFS) profile" evidence="7">
    <location>
        <begin position="1"/>
        <end position="199"/>
    </location>
</feature>
<feature type="transmembrane region" description="Helical" evidence="6">
    <location>
        <begin position="104"/>
        <end position="124"/>
    </location>
</feature>
<dbReference type="Pfam" id="PF07690">
    <property type="entry name" value="MFS_1"/>
    <property type="match status" value="1"/>
</dbReference>
<comment type="caution">
    <text evidence="8">The sequence shown here is derived from an EMBL/GenBank/DDBJ whole genome shotgun (WGS) entry which is preliminary data.</text>
</comment>
<evidence type="ECO:0000256" key="4">
    <source>
        <dbReference type="ARBA" id="ARBA00022989"/>
    </source>
</evidence>
<keyword evidence="5 6" id="KW-0472">Membrane</keyword>
<comment type="subcellular location">
    <subcellularLocation>
        <location evidence="1">Cell membrane</location>
        <topology evidence="1">Multi-pass membrane protein</topology>
    </subcellularLocation>
</comment>
<evidence type="ECO:0000259" key="7">
    <source>
        <dbReference type="PROSITE" id="PS50850"/>
    </source>
</evidence>
<keyword evidence="9" id="KW-1185">Reference proteome</keyword>
<feature type="transmembrane region" description="Helical" evidence="6">
    <location>
        <begin position="66"/>
        <end position="84"/>
    </location>
</feature>
<dbReference type="RefSeq" id="WP_379569831.1">
    <property type="nucleotide sequence ID" value="NZ_JBHUFV010000007.1"/>
</dbReference>
<feature type="transmembrane region" description="Helical" evidence="6">
    <location>
        <begin position="159"/>
        <end position="181"/>
    </location>
</feature>
<dbReference type="PANTHER" id="PTHR42718">
    <property type="entry name" value="MAJOR FACILITATOR SUPERFAMILY MULTIDRUG TRANSPORTER MFSC"/>
    <property type="match status" value="1"/>
</dbReference>
<evidence type="ECO:0000256" key="6">
    <source>
        <dbReference type="SAM" id="Phobius"/>
    </source>
</evidence>
<feature type="transmembrane region" description="Helical" evidence="6">
    <location>
        <begin position="131"/>
        <end position="153"/>
    </location>
</feature>
<protein>
    <submittedName>
        <fullName evidence="8">MFS transporter</fullName>
    </submittedName>
</protein>
<sequence length="199" mass="20639">MPGWRMLGTFAVSLLLFSANTRLDAALPDFPLDAPVDSALTNWPIYAYVLAFAGVLIPLKARVKVLLSGLAGFGLASLLCAFASDMLTGDLDVPGGVLIGGRAVQGLSAAIAVRAGYGLVLAAFPAQAWKAVVMPTAAILVGVGLGPVPVAAVDDHLSYGWIFLIDALLSVMLVAAVMVFTPRSERGPALREPDRLDPA</sequence>
<accession>A0ABW4SPQ9</accession>
<evidence type="ECO:0000256" key="2">
    <source>
        <dbReference type="ARBA" id="ARBA00022448"/>
    </source>
</evidence>
<reference evidence="9" key="1">
    <citation type="journal article" date="2019" name="Int. J. Syst. Evol. Microbiol.">
        <title>The Global Catalogue of Microorganisms (GCM) 10K type strain sequencing project: providing services to taxonomists for standard genome sequencing and annotation.</title>
        <authorList>
            <consortium name="The Broad Institute Genomics Platform"/>
            <consortium name="The Broad Institute Genome Sequencing Center for Infectious Disease"/>
            <person name="Wu L."/>
            <person name="Ma J."/>
        </authorList>
    </citation>
    <scope>NUCLEOTIDE SEQUENCE [LARGE SCALE GENOMIC DNA]</scope>
    <source>
        <strain evidence="9">ICMP 6774ER</strain>
    </source>
</reference>
<gene>
    <name evidence="8" type="ORF">ACFSKW_05580</name>
</gene>
<name>A0ABW4SPQ9_9ACTN</name>
<dbReference type="PROSITE" id="PS50850">
    <property type="entry name" value="MFS"/>
    <property type="match status" value="1"/>
</dbReference>
<dbReference type="Proteomes" id="UP001597368">
    <property type="component" value="Unassembled WGS sequence"/>
</dbReference>
<evidence type="ECO:0000256" key="1">
    <source>
        <dbReference type="ARBA" id="ARBA00004651"/>
    </source>
</evidence>
<proteinExistence type="predicted"/>
<dbReference type="InterPro" id="IPR036259">
    <property type="entry name" value="MFS_trans_sf"/>
</dbReference>